<organism evidence="1">
    <name type="scientific">viral metagenome</name>
    <dbReference type="NCBI Taxonomy" id="1070528"/>
    <lineage>
        <taxon>unclassified sequences</taxon>
        <taxon>metagenomes</taxon>
        <taxon>organismal metagenomes</taxon>
    </lineage>
</organism>
<evidence type="ECO:0000313" key="1">
    <source>
        <dbReference type="EMBL" id="QHT81801.1"/>
    </source>
</evidence>
<dbReference type="EMBL" id="MN739993">
    <property type="protein sequence ID" value="QHT81801.1"/>
    <property type="molecule type" value="Genomic_DNA"/>
</dbReference>
<proteinExistence type="predicted"/>
<accession>A0A6C0HM85</accession>
<protein>
    <submittedName>
        <fullName evidence="1">Uncharacterized protein</fullName>
    </submittedName>
</protein>
<dbReference type="AlphaFoldDB" id="A0A6C0HM85"/>
<sequence>MPRVYTGDIEGVLGEHQDTFMLEDYGATVTDVRCWKVCGCLVEGGTFCQRCFESEDDHRNVMIHPLEYSLRGHTIAGNFRITLAQFEMFVAPWIEGNRAYVGRYIDTVIPEDTGSIHYTIEWVNPLPDQPWFRKVIENYRFLSQIGYFFQVRNSEVCEFQLEY</sequence>
<name>A0A6C0HM85_9ZZZZ</name>
<reference evidence="1" key="1">
    <citation type="journal article" date="2020" name="Nature">
        <title>Giant virus diversity and host interactions through global metagenomics.</title>
        <authorList>
            <person name="Schulz F."/>
            <person name="Roux S."/>
            <person name="Paez-Espino D."/>
            <person name="Jungbluth S."/>
            <person name="Walsh D.A."/>
            <person name="Denef V.J."/>
            <person name="McMahon K.D."/>
            <person name="Konstantinidis K.T."/>
            <person name="Eloe-Fadrosh E.A."/>
            <person name="Kyrpides N.C."/>
            <person name="Woyke T."/>
        </authorList>
    </citation>
    <scope>NUCLEOTIDE SEQUENCE</scope>
    <source>
        <strain evidence="1">GVMAG-M-3300023184-160</strain>
    </source>
</reference>